<dbReference type="Proteomes" id="UP000671914">
    <property type="component" value="Chromosome"/>
</dbReference>
<evidence type="ECO:0000256" key="1">
    <source>
        <dbReference type="SAM" id="Coils"/>
    </source>
</evidence>
<name>A0A975FKH5_9MICO</name>
<dbReference type="KEGG" id="aarc:G127AT_13045"/>
<feature type="coiled-coil region" evidence="1">
    <location>
        <begin position="335"/>
        <end position="404"/>
    </location>
</feature>
<dbReference type="RefSeq" id="WP_210897559.1">
    <property type="nucleotide sequence ID" value="NZ_CP071696.1"/>
</dbReference>
<accession>A0A975FKH5</accession>
<keyword evidence="3" id="KW-1185">Reference proteome</keyword>
<dbReference type="EMBL" id="CP071696">
    <property type="protein sequence ID" value="QTX04200.1"/>
    <property type="molecule type" value="Genomic_DNA"/>
</dbReference>
<dbReference type="AlphaFoldDB" id="A0A975FKH5"/>
<proteinExistence type="predicted"/>
<keyword evidence="1" id="KW-0175">Coiled coil</keyword>
<protein>
    <submittedName>
        <fullName evidence="2">Uncharacterized protein</fullName>
    </submittedName>
</protein>
<evidence type="ECO:0000313" key="2">
    <source>
        <dbReference type="EMBL" id="QTX04200.1"/>
    </source>
</evidence>
<organism evidence="2 3">
    <name type="scientific">Agromyces archimandritae</name>
    <dbReference type="NCBI Taxonomy" id="2781962"/>
    <lineage>
        <taxon>Bacteria</taxon>
        <taxon>Bacillati</taxon>
        <taxon>Actinomycetota</taxon>
        <taxon>Actinomycetes</taxon>
        <taxon>Micrococcales</taxon>
        <taxon>Microbacteriaceae</taxon>
        <taxon>Agromyces</taxon>
    </lineage>
</organism>
<reference evidence="2" key="1">
    <citation type="submission" date="2021-03" db="EMBL/GenBank/DDBJ databases">
        <title>Agromyces archimandritus sp. nov., isolated from the cockroach Archimandrita tessellata.</title>
        <authorList>
            <person name="Guzman J."/>
            <person name="Ortuzar M."/>
            <person name="Poehlein A."/>
            <person name="Daniel R."/>
            <person name="Trujillo M."/>
            <person name="Vilcinskas A."/>
        </authorList>
    </citation>
    <scope>NUCLEOTIDE SEQUENCE</scope>
    <source>
        <strain evidence="2">G127AT</strain>
    </source>
</reference>
<evidence type="ECO:0000313" key="3">
    <source>
        <dbReference type="Proteomes" id="UP000671914"/>
    </source>
</evidence>
<gene>
    <name evidence="2" type="ORF">G127AT_13045</name>
</gene>
<sequence>MSLGYRTILTADPTQQNLSDLIEAFAKWVTSKKGFAELPASGSITNAAGATITGVTFVSPDESIMAKRWTLVEEWDAPVWYTNADTSRTGVTNVTITLADNRLWLWVDVEPPTLVYPLRSGRVVEEVQLSGRPTFVRDILDTINMHDGEAEPISEFQIIANQNHVDELARILRDDQRIGAVLVTAAPNDTDVTEWAARSTKRVGQIQGMGIGYVLAPEARAVFNRTYGAVGHWVSAGAMRTFLPGADLTDPKDAFNHRLLHASTLEDSDERRIQRILRNAQLKRLAAIRIPDALREVDYELLRRERLQPFALLHEQTDGPLEGTSDDEAVWRELAEQAEGQVVKTLDENRQLRDRASLAEGLLDLVQTESDENYEALNGSRREAAKLERQIAYLQRKLTELGGEGAEAAWSFEDDDTQDAYPETFAQLLDRVKTLSGVRFTGDVEEALELDEHTALGAAAVMKAWDALLTFDAYSRARNEGKFDHSLSQYVKFSNHGCLVRVGKIVWTESESVKNNDKYRAQRMLPVDTTVDPSGETLMLAHLKLSNLTGVAPRMYFDDTYSKVGYVSVGYLGSHMSNTLTN</sequence>